<name>A0A1N6J0U4_9FLAO</name>
<dbReference type="EMBL" id="FSRQ01000005">
    <property type="protein sequence ID" value="SIO37736.1"/>
    <property type="molecule type" value="Genomic_DNA"/>
</dbReference>
<gene>
    <name evidence="1" type="ORF">SAMN05421769_4000</name>
</gene>
<dbReference type="OrthoDB" id="86940at2"/>
<reference evidence="2" key="1">
    <citation type="submission" date="2016-12" db="EMBL/GenBank/DDBJ databases">
        <authorList>
            <person name="Varghese N."/>
            <person name="Submissions S."/>
        </authorList>
    </citation>
    <scope>NUCLEOTIDE SEQUENCE [LARGE SCALE GENOMIC DNA]</scope>
    <source>
        <strain evidence="2">DSM 16779</strain>
    </source>
</reference>
<organism evidence="1 2">
    <name type="scientific">Chryseobacterium scophthalmum</name>
    <dbReference type="NCBI Taxonomy" id="59733"/>
    <lineage>
        <taxon>Bacteria</taxon>
        <taxon>Pseudomonadati</taxon>
        <taxon>Bacteroidota</taxon>
        <taxon>Flavobacteriia</taxon>
        <taxon>Flavobacteriales</taxon>
        <taxon>Weeksellaceae</taxon>
        <taxon>Chryseobacterium group</taxon>
        <taxon>Chryseobacterium</taxon>
    </lineage>
</organism>
<keyword evidence="2" id="KW-1185">Reference proteome</keyword>
<accession>A0A1N6J0U4</accession>
<evidence type="ECO:0000313" key="2">
    <source>
        <dbReference type="Proteomes" id="UP000184782"/>
    </source>
</evidence>
<dbReference type="AlphaFoldDB" id="A0A1N6J0U4"/>
<evidence type="ECO:0000313" key="1">
    <source>
        <dbReference type="EMBL" id="SIO37736.1"/>
    </source>
</evidence>
<sequence length="225" mass="26412">MKKICSFFTLLLFTIFSSQELKNFVIPKGYTKIVETKGDLDKDGKDETVIVFNSDKMNNEDFNRGFQREIFILKNNNGQLKIWKKNSTVILGSKTGFAPGYNTLPEVIIKNGAIIISQSYNTNSRHTYTYKHTYRFQNNDFYLIGSVVKFDDTCQFNRLSEVNFSTSKVIVDDQYYPCFEDDKEPPEKDFHKEFKYKWKTLIKMDNFTPGETVIQIPNSKQYFIY</sequence>
<proteinExistence type="predicted"/>
<dbReference type="Proteomes" id="UP000184782">
    <property type="component" value="Unassembled WGS sequence"/>
</dbReference>
<dbReference type="RefSeq" id="WP_074232146.1">
    <property type="nucleotide sequence ID" value="NZ_FSRQ01000005.1"/>
</dbReference>
<dbReference type="STRING" id="59733.SAMN05421769_4000"/>
<protein>
    <submittedName>
        <fullName evidence="1">Uncharacterized protein</fullName>
    </submittedName>
</protein>